<gene>
    <name evidence="1" type="ORF">DMC30DRAFT_18262</name>
</gene>
<evidence type="ECO:0000313" key="2">
    <source>
        <dbReference type="Proteomes" id="UP000311382"/>
    </source>
</evidence>
<evidence type="ECO:0000313" key="1">
    <source>
        <dbReference type="EMBL" id="TNY19098.1"/>
    </source>
</evidence>
<proteinExistence type="predicted"/>
<dbReference type="Proteomes" id="UP000311382">
    <property type="component" value="Unassembled WGS sequence"/>
</dbReference>
<organism evidence="1 2">
    <name type="scientific">Rhodotorula diobovata</name>
    <dbReference type="NCBI Taxonomy" id="5288"/>
    <lineage>
        <taxon>Eukaryota</taxon>
        <taxon>Fungi</taxon>
        <taxon>Dikarya</taxon>
        <taxon>Basidiomycota</taxon>
        <taxon>Pucciniomycotina</taxon>
        <taxon>Microbotryomycetes</taxon>
        <taxon>Sporidiobolales</taxon>
        <taxon>Sporidiobolaceae</taxon>
        <taxon>Rhodotorula</taxon>
    </lineage>
</organism>
<accession>A0A5C5FQG0</accession>
<dbReference type="OrthoDB" id="10545080at2759"/>
<comment type="caution">
    <text evidence="1">The sequence shown here is derived from an EMBL/GenBank/DDBJ whole genome shotgun (WGS) entry which is preliminary data.</text>
</comment>
<protein>
    <submittedName>
        <fullName evidence="1">Uncharacterized protein</fullName>
    </submittedName>
</protein>
<dbReference type="AlphaFoldDB" id="A0A5C5FQG0"/>
<reference evidence="1 2" key="1">
    <citation type="submission" date="2019-03" db="EMBL/GenBank/DDBJ databases">
        <title>Rhodosporidium diobovatum UCD-FST 08-225 genome sequencing, assembly, and annotation.</title>
        <authorList>
            <person name="Fakankun I.U."/>
            <person name="Fristensky B."/>
            <person name="Levin D.B."/>
        </authorList>
    </citation>
    <scope>NUCLEOTIDE SEQUENCE [LARGE SCALE GENOMIC DNA]</scope>
    <source>
        <strain evidence="1 2">UCD-FST 08-225</strain>
    </source>
</reference>
<keyword evidence="2" id="KW-1185">Reference proteome</keyword>
<sequence>MESPVAGSWNAKQCANIGFSRVLRPLRVEENDDEVFLSGLGALALCAAALKVHLPPGARGSAQSIVTTIEHVQVKTKWAPIVINISPRFSEENAIKDQLEFAESLDARHGKALHEPFQSSMFYRQEPTRPGAGLGTHVTVGCHLKYLRNPVPSAFLVARRDTTGTVFRYTPWPVLVVQQLVLGADATDDEGIYAALMIARWALAVGREEVDAAHARAPAPAVHSHPIGAPASVTSALTDAVNAMLMDETVDAVIDVWLARFGDNVPARAASFEWTHNDLARTAFGEAAGLTRQYEQFCSVLTRLLKEAVRALFLSTLRSLEYCE</sequence>
<name>A0A5C5FQG0_9BASI</name>
<dbReference type="EMBL" id="SOZI01000108">
    <property type="protein sequence ID" value="TNY19098.1"/>
    <property type="molecule type" value="Genomic_DNA"/>
</dbReference>